<feature type="domain" description="Ig-like" evidence="9">
    <location>
        <begin position="1186"/>
        <end position="1278"/>
    </location>
</feature>
<keyword evidence="5" id="KW-0472">Membrane</keyword>
<dbReference type="InterPro" id="IPR003961">
    <property type="entry name" value="FN3_dom"/>
</dbReference>
<comment type="subcellular location">
    <subcellularLocation>
        <location evidence="1">Cell membrane</location>
    </subcellularLocation>
</comment>
<dbReference type="SUPFAM" id="SSF48726">
    <property type="entry name" value="Immunoglobulin"/>
    <property type="match status" value="26"/>
</dbReference>
<feature type="domain" description="Ig-like" evidence="9">
    <location>
        <begin position="48"/>
        <end position="124"/>
    </location>
</feature>
<dbReference type="SUPFAM" id="SSF49265">
    <property type="entry name" value="Fibronectin type III"/>
    <property type="match status" value="1"/>
</dbReference>
<dbReference type="InterPro" id="IPR050958">
    <property type="entry name" value="Cell_Adh-Cytoskel_Orgn"/>
</dbReference>
<dbReference type="FunFam" id="2.60.40.10:FF:000032">
    <property type="entry name" value="palladin isoform X1"/>
    <property type="match status" value="4"/>
</dbReference>
<feature type="domain" description="Ig-like" evidence="9">
    <location>
        <begin position="613"/>
        <end position="703"/>
    </location>
</feature>
<name>A0AAV2ABE0_9ARAC</name>
<feature type="domain" description="Ig-like" evidence="9">
    <location>
        <begin position="2238"/>
        <end position="2326"/>
    </location>
</feature>
<evidence type="ECO:0000256" key="8">
    <source>
        <dbReference type="ARBA" id="ARBA00023319"/>
    </source>
</evidence>
<feature type="domain" description="Ig-like" evidence="9">
    <location>
        <begin position="1859"/>
        <end position="1949"/>
    </location>
</feature>
<dbReference type="FunFam" id="2.60.40.10:FF:000719">
    <property type="entry name" value="nephrin isoform X1"/>
    <property type="match status" value="1"/>
</dbReference>
<dbReference type="PANTHER" id="PTHR45080">
    <property type="entry name" value="CONTACTIN 5"/>
    <property type="match status" value="1"/>
</dbReference>
<evidence type="ECO:0000259" key="10">
    <source>
        <dbReference type="PROSITE" id="PS50853"/>
    </source>
</evidence>
<keyword evidence="12" id="KW-1185">Reference proteome</keyword>
<feature type="domain" description="Ig-like" evidence="9">
    <location>
        <begin position="900"/>
        <end position="990"/>
    </location>
</feature>
<feature type="domain" description="Ig-like" evidence="9">
    <location>
        <begin position="2396"/>
        <end position="2486"/>
    </location>
</feature>
<evidence type="ECO:0000313" key="12">
    <source>
        <dbReference type="Proteomes" id="UP001497382"/>
    </source>
</evidence>
<organism evidence="11 12">
    <name type="scientific">Larinioides sclopetarius</name>
    <dbReference type="NCBI Taxonomy" id="280406"/>
    <lineage>
        <taxon>Eukaryota</taxon>
        <taxon>Metazoa</taxon>
        <taxon>Ecdysozoa</taxon>
        <taxon>Arthropoda</taxon>
        <taxon>Chelicerata</taxon>
        <taxon>Arachnida</taxon>
        <taxon>Araneae</taxon>
        <taxon>Araneomorphae</taxon>
        <taxon>Entelegynae</taxon>
        <taxon>Araneoidea</taxon>
        <taxon>Araneidae</taxon>
        <taxon>Larinioides</taxon>
    </lineage>
</organism>
<feature type="domain" description="Ig-like" evidence="9">
    <location>
        <begin position="995"/>
        <end position="1080"/>
    </location>
</feature>
<dbReference type="GO" id="GO:0005886">
    <property type="term" value="C:plasma membrane"/>
    <property type="evidence" value="ECO:0007669"/>
    <property type="project" value="UniProtKB-SubCell"/>
</dbReference>
<dbReference type="InterPro" id="IPR003598">
    <property type="entry name" value="Ig_sub2"/>
</dbReference>
<feature type="domain" description="Ig-like" evidence="9">
    <location>
        <begin position="1954"/>
        <end position="2041"/>
    </location>
</feature>
<feature type="domain" description="Ig-like" evidence="9">
    <location>
        <begin position="1760"/>
        <end position="1854"/>
    </location>
</feature>
<feature type="domain" description="Ig-like" evidence="9">
    <location>
        <begin position="1378"/>
        <end position="1469"/>
    </location>
</feature>
<dbReference type="PROSITE" id="PS50835">
    <property type="entry name" value="IG_LIKE"/>
    <property type="match status" value="27"/>
</dbReference>
<keyword evidence="6" id="KW-1015">Disulfide bond</keyword>
<keyword evidence="8" id="KW-0393">Immunoglobulin domain</keyword>
<dbReference type="EMBL" id="CAXIEN010000142">
    <property type="protein sequence ID" value="CAL1281288.1"/>
    <property type="molecule type" value="Genomic_DNA"/>
</dbReference>
<dbReference type="GO" id="GO:0007156">
    <property type="term" value="P:homophilic cell adhesion via plasma membrane adhesion molecules"/>
    <property type="evidence" value="ECO:0007669"/>
    <property type="project" value="TreeGrafter"/>
</dbReference>
<sequence length="2811" mass="308925">MFLDYFSGLFRSASWVSKGQGIFVSSSSGSWGWNIGSVLFWEGLSTLPLRWISEPENVSVNVGDNISIECKASGSPLPKTEWEKMNQGFSLDKQKRYKSLNGILILNSVRVEDEGAYECSVENGLSPPLRKQIWIDVNDSPKIRKFSFQDNVLEGEMVSVTCLAATKITPISYSWNKDGKNLDDQKENIRFSNTNEVSVLIIDPVMIQDSGNYTCTATNSAGTDRYTSPLNVKASPQWLVQPSDIVTTLGNPISTQCFATGSPKPVIRWRKISDRVSEYGLKSKHVNESNSDNSFFKIYSVTYDDAGTYECEADNGIPPSIKANFTVTTRETPKIKKFSFEDNIKHGDVVSVTCLATSLVKPLKFQWQKNGQPISNNAESPRIEDGTSHSVLMYDSVQLSDVGNYTCTVKNKDGTDSFTAELTVKAPPKWLEEPENIVTRVGGAVSVRCKATGSPTPKITWIKLEDTSKPVMKNTDSTETFKIQSVDSADTGIYQCIADNGIPPNLKSNFTLTVRDAPKIRQFSFQENIVEGEAVSVMCFAVTKTKPIKFHWLKNGQALNEIQENIRFETGSEVSVLIIDPVKINDSGNYTCSATNKDGSDTYIASLVVKASPKFIEQPANVVAVTGATIESHCRASGSPQPEITWIKVTDTKAREESLHGISPEKGSSTLKISPVAHEDSGLYECVADNGIPPIIKSNFTLTVREPPKVKNFRFDDNIKEGDIASVTCLATSGIKPVKFQWLKNGHPITPSNSNVRIDDGAIHSVLVFDYVTLSDDGNYTCIAITSDGQGKFTAQLNVKASPKWKEEPKSVITEIRGSVSVNCLAYGSPKPIITWKKQTDTSEFVDLRPVSGNEIDFSSGKLNLVDVYETDAGFYECVADNGIPPSIRSNFSIIIREIPQIQAFSFQDNIQEGAIVSVTCLATTKIKPLTFQWFKNGTEIKSTEGNIRITSANELSVLVLDPVDLENSGNYTCSATNAAGSDKYTASLKVKASPKWIEQPTDTTTTVGGTVIVRCIASGSPDPRVSWKKKNGSKVIDVNFSQMTNDLRNSSILRISSVSYEDAGIYECIVDNGIPPPISSNFTLIIRDAPEIQKFSFQDDILEGKVISVMCLAVSKSKPINFVWLKNGLEISKPDKNVKIKNDSEFSVLIMDPVSLEDNANYTCKASNTFGSDQHTAYLNVKAPPKWLDIPKDIITTAGESVTISCFASGSPSPRIKFRKIADKIGISASLNSKFPAINETSNHLKISAVSFEDAGLYECTADNGISPKIKSNFSIFVRDPPILKEFKFEDNVKEGDFVSVTCIVKSGAQPINFIWHKNSEELMASNKDVSIENSPVTSVLILNSVSSVSDGNFSCTARNIFGTDRHSATLKVKASPKWLVEPKDVITVIGETVNVKCNASGSPKPRISWIKYSGKSLTSITYLNSSYSSTKATNLVLPRISYDDAGTYACIADNGIQPKIKANFSITIRESPIIEKFQFKENIKEGDFVSVLCIVKTGTQPISFLWYKNGEEFKATDKDVSIENSPISSILVMNAVASKSNGNYTCTAKNSFGSDRHSTTLKVKAPPVWLELPKNVTTVIGDAISIYCKASGSPDPRIFWKKYSGSDVLMEINTNSSYSRQNSTVLHISKVSSDDAGLYECIADNGIPPKVTSNFSITIHDVPKIKKFAFEDNVQEGDLASVICLAVSVSKPLSFSWSKNGAQIEEGRDDVRIDNSGEYSVLILDHVTLKSAGNYTCTVTNPFGTVSYTSQLDVKAPPKWLKVPESLVTTIGSSVNIECSASGSPTPKIKWIKPSDSNSSEYRTSEEAGTTKGNFSTGTLKILAVSYKDAGPYTCVADNNIGHNIKTNFTITIREVPEIQKFSFQDNIVEGKVVSVTCLAISDVKPLKFRWSKNSKILESGQENVRIEDSSEFSVLILNGVTIDSEGNYTCIATNSKGSTKHSAYLNVQAPPKWIETPDDMIKAVGEPINLKCIASGSPRPKIFWRKYFGSEMKRTDLTSSSTYVFDDINSSLKIHSLSYEDAGQYECFASNSVEPSISANFSITIRVKIEPFNFLRRFKVGERAQVTCFATVRTDDIQFLWFKDGQPVSESDNIRLKSSDEFSLIIIDPVEILSEGNYTCKASDSKSEASHSTQLQIDAPPSWLGETKDATVPIGAAITVHCRAHGSPKPEIHLRKVAGYMSSPTNQDSTFASNNGTFVFMQISSDDAGIYVCEANNGVGNPISKNFSIFVEAAPKIQPFSFKSGIRQGDKTTALCVAESKSPLIYTWKKDGDLITEKDELRLKTDEEFSVIIIEPVKMDHSGNYTCIAKNNQGSDSYTAELIVEGTVEDKEIVVGHGETLTFESLKITDAGIYICEAKNGVGPPLKKVIGYANNDINRLFALIVALYFLDAPKVLPIVFPTNVRVGLPTKAFCTIEKGSRPLEFTWSFNGRVIHDTDSAVLIDINDDYSVLNINPVSSKHTGNYTCNVKNAFGRDSFTAALIVHEPTTWVKEPEDIEVLEGSSINLPCIATGLPKPSIRWYKYNNIHESAKNMSKTRIEVKSNGSLSIPKVSINDAGKYECEAENGLGSPLRKLVAVSVNVPARFEEKFAVVNAKKGDSARLKCEALGDQPLAVTWQRDETTISKSGDERYEIFETLAPKGVVSELIIRTTDRDDGALYSCVAENEFGNDQRKIRLLVMEVPAPPLDVKIREIWSRSASVSWAPPYSGNSPITKYIVQYWRDIGLKPSNPEAEINRNCRSQIKKKSNRKSPFIPPHQLDCIKHLSFGCSFWLPAKRANGDVTRMTSFTHWGVELSESVYVSTCVTDQ</sequence>
<reference evidence="11 12" key="1">
    <citation type="submission" date="2024-04" db="EMBL/GenBank/DDBJ databases">
        <authorList>
            <person name="Rising A."/>
            <person name="Reimegard J."/>
            <person name="Sonavane S."/>
            <person name="Akerstrom W."/>
            <person name="Nylinder S."/>
            <person name="Hedman E."/>
            <person name="Kallberg Y."/>
        </authorList>
    </citation>
    <scope>NUCLEOTIDE SEQUENCE [LARGE SCALE GENOMIC DNA]</scope>
</reference>
<feature type="domain" description="Ig-like" evidence="9">
    <location>
        <begin position="2490"/>
        <end position="2582"/>
    </location>
</feature>
<dbReference type="Proteomes" id="UP001497382">
    <property type="component" value="Unassembled WGS sequence"/>
</dbReference>
<feature type="domain" description="Ig-like" evidence="9">
    <location>
        <begin position="1282"/>
        <end position="1375"/>
    </location>
</feature>
<dbReference type="CDD" id="cd00096">
    <property type="entry name" value="Ig"/>
    <property type="match status" value="1"/>
</dbReference>
<evidence type="ECO:0000259" key="9">
    <source>
        <dbReference type="PROSITE" id="PS50835"/>
    </source>
</evidence>
<evidence type="ECO:0000256" key="4">
    <source>
        <dbReference type="ARBA" id="ARBA00022737"/>
    </source>
</evidence>
<accession>A0AAV2ABE0</accession>
<dbReference type="CDD" id="cd00063">
    <property type="entry name" value="FN3"/>
    <property type="match status" value="1"/>
</dbReference>
<dbReference type="GO" id="GO:0043025">
    <property type="term" value="C:neuronal cell body"/>
    <property type="evidence" value="ECO:0007669"/>
    <property type="project" value="TreeGrafter"/>
</dbReference>
<keyword evidence="4" id="KW-0677">Repeat</keyword>
<dbReference type="Pfam" id="PF13927">
    <property type="entry name" value="Ig_3"/>
    <property type="match status" value="19"/>
</dbReference>
<keyword evidence="3" id="KW-0732">Signal</keyword>
<dbReference type="InterPro" id="IPR013106">
    <property type="entry name" value="Ig_V-set"/>
</dbReference>
<feature type="domain" description="Ig-like" evidence="9">
    <location>
        <begin position="333"/>
        <end position="423"/>
    </location>
</feature>
<feature type="domain" description="Ig-like" evidence="9">
    <location>
        <begin position="1474"/>
        <end position="1564"/>
    </location>
</feature>
<dbReference type="InterPro" id="IPR036179">
    <property type="entry name" value="Ig-like_dom_sf"/>
</dbReference>
<feature type="domain" description="Ig-like" evidence="9">
    <location>
        <begin position="1569"/>
        <end position="1660"/>
    </location>
</feature>
<feature type="domain" description="Ig-like" evidence="9">
    <location>
        <begin position="428"/>
        <end position="513"/>
    </location>
</feature>
<feature type="domain" description="Ig-like" evidence="9">
    <location>
        <begin position="236"/>
        <end position="328"/>
    </location>
</feature>
<keyword evidence="2" id="KW-1003">Cell membrane</keyword>
<dbReference type="SMART" id="SM00406">
    <property type="entry name" value="IGv"/>
    <property type="match status" value="10"/>
</dbReference>
<feature type="domain" description="Ig-like" evidence="9">
    <location>
        <begin position="708"/>
        <end position="798"/>
    </location>
</feature>
<feature type="domain" description="Ig-like" evidence="9">
    <location>
        <begin position="2054"/>
        <end position="2139"/>
    </location>
</feature>
<feature type="domain" description="Ig-like" evidence="9">
    <location>
        <begin position="1665"/>
        <end position="1757"/>
    </location>
</feature>
<comment type="caution">
    <text evidence="11">The sequence shown here is derived from an EMBL/GenBank/DDBJ whole genome shotgun (WGS) entry which is preliminary data.</text>
</comment>
<dbReference type="PANTHER" id="PTHR45080:SF8">
    <property type="entry name" value="IG-LIKE DOMAIN-CONTAINING PROTEIN"/>
    <property type="match status" value="1"/>
</dbReference>
<dbReference type="InterPro" id="IPR013098">
    <property type="entry name" value="Ig_I-set"/>
</dbReference>
<dbReference type="Pfam" id="PF07679">
    <property type="entry name" value="I-set"/>
    <property type="match status" value="8"/>
</dbReference>
<dbReference type="InterPro" id="IPR036116">
    <property type="entry name" value="FN3_sf"/>
</dbReference>
<dbReference type="Gene3D" id="2.60.40.10">
    <property type="entry name" value="Immunoglobulins"/>
    <property type="match status" value="28"/>
</dbReference>
<dbReference type="InterPro" id="IPR007110">
    <property type="entry name" value="Ig-like_dom"/>
</dbReference>
<dbReference type="Pfam" id="PF00041">
    <property type="entry name" value="fn3"/>
    <property type="match status" value="1"/>
</dbReference>
<feature type="domain" description="Ig-like" evidence="9">
    <location>
        <begin position="1091"/>
        <end position="1181"/>
    </location>
</feature>
<evidence type="ECO:0000256" key="5">
    <source>
        <dbReference type="ARBA" id="ARBA00023136"/>
    </source>
</evidence>
<evidence type="ECO:0000256" key="6">
    <source>
        <dbReference type="ARBA" id="ARBA00023157"/>
    </source>
</evidence>
<protein>
    <submittedName>
        <fullName evidence="11">Uncharacterized protein</fullName>
    </submittedName>
</protein>
<dbReference type="GO" id="GO:0008046">
    <property type="term" value="F:axon guidance receptor activity"/>
    <property type="evidence" value="ECO:0007669"/>
    <property type="project" value="TreeGrafter"/>
</dbReference>
<dbReference type="InterPro" id="IPR003599">
    <property type="entry name" value="Ig_sub"/>
</dbReference>
<dbReference type="PROSITE" id="PS50853">
    <property type="entry name" value="FN3"/>
    <property type="match status" value="1"/>
</dbReference>
<feature type="domain" description="Ig-like" evidence="9">
    <location>
        <begin position="2144"/>
        <end position="2231"/>
    </location>
</feature>
<evidence type="ECO:0000256" key="7">
    <source>
        <dbReference type="ARBA" id="ARBA00023180"/>
    </source>
</evidence>
<feature type="domain" description="Ig-like" evidence="9">
    <location>
        <begin position="518"/>
        <end position="608"/>
    </location>
</feature>
<gene>
    <name evidence="11" type="ORF">LARSCL_LOCUS11489</name>
</gene>
<dbReference type="SMART" id="SM00409">
    <property type="entry name" value="IG"/>
    <property type="match status" value="27"/>
</dbReference>
<dbReference type="FunFam" id="2.60.40.10:FF:000005">
    <property type="entry name" value="Neuronal cell adhesion molecule"/>
    <property type="match status" value="1"/>
</dbReference>
<dbReference type="GO" id="GO:0050808">
    <property type="term" value="P:synapse organization"/>
    <property type="evidence" value="ECO:0007669"/>
    <property type="project" value="TreeGrafter"/>
</dbReference>
<feature type="domain" description="Fibronectin type-III" evidence="10">
    <location>
        <begin position="2688"/>
        <end position="2799"/>
    </location>
</feature>
<feature type="domain" description="Ig-like" evidence="9">
    <location>
        <begin position="803"/>
        <end position="895"/>
    </location>
</feature>
<dbReference type="GO" id="GO:0030424">
    <property type="term" value="C:axon"/>
    <property type="evidence" value="ECO:0007669"/>
    <property type="project" value="TreeGrafter"/>
</dbReference>
<evidence type="ECO:0000256" key="3">
    <source>
        <dbReference type="ARBA" id="ARBA00022729"/>
    </source>
</evidence>
<dbReference type="SMART" id="SM00408">
    <property type="entry name" value="IGc2"/>
    <property type="match status" value="27"/>
</dbReference>
<dbReference type="InterPro" id="IPR013783">
    <property type="entry name" value="Ig-like_fold"/>
</dbReference>
<feature type="domain" description="Ig-like" evidence="9">
    <location>
        <begin position="2586"/>
        <end position="2679"/>
    </location>
</feature>
<feature type="domain" description="Ig-like" evidence="9">
    <location>
        <begin position="141"/>
        <end position="231"/>
    </location>
</feature>
<keyword evidence="7" id="KW-0325">Glycoprotein</keyword>
<dbReference type="FunFam" id="2.60.40.10:FF:000333">
    <property type="entry name" value="Down syndrome cell adhesion molecule"/>
    <property type="match status" value="13"/>
</dbReference>
<proteinExistence type="predicted"/>
<evidence type="ECO:0000256" key="1">
    <source>
        <dbReference type="ARBA" id="ARBA00004236"/>
    </source>
</evidence>
<evidence type="ECO:0000256" key="2">
    <source>
        <dbReference type="ARBA" id="ARBA00022475"/>
    </source>
</evidence>
<evidence type="ECO:0000313" key="11">
    <source>
        <dbReference type="EMBL" id="CAL1281288.1"/>
    </source>
</evidence>